<evidence type="ECO:0000256" key="1">
    <source>
        <dbReference type="SAM" id="Coils"/>
    </source>
</evidence>
<feature type="chain" id="PRO_5015482045" description="MxaH protein" evidence="2">
    <location>
        <begin position="24"/>
        <end position="166"/>
    </location>
</feature>
<feature type="coiled-coil region" evidence="1">
    <location>
        <begin position="91"/>
        <end position="118"/>
    </location>
</feature>
<accession>A0A2U1SVA7</accession>
<proteinExistence type="predicted"/>
<dbReference type="EMBL" id="PUIV01000001">
    <property type="protein sequence ID" value="PWB95553.1"/>
    <property type="molecule type" value="Genomic_DNA"/>
</dbReference>
<keyword evidence="4" id="KW-1185">Reference proteome</keyword>
<dbReference type="RefSeq" id="WP_108915234.1">
    <property type="nucleotide sequence ID" value="NZ_BGJY01000001.1"/>
</dbReference>
<sequence length="166" mass="17921">MSAPRLAALCATLAALLCACNDANPQQPPAVEVTRKDELPKWLTPIDRVDPAYWLAARKSGGAPVDEGREARLRAALEVGAAHFLESPRMLANRTAQLADMMAEIGAAEDEAESIESLARVAAATGSKQTFGDLCQHYFNLRKQGATRDSALADLRERYSAQNRGQ</sequence>
<evidence type="ECO:0000313" key="4">
    <source>
        <dbReference type="Proteomes" id="UP000245137"/>
    </source>
</evidence>
<gene>
    <name evidence="3" type="ORF">C5689_00010</name>
</gene>
<dbReference type="OrthoDB" id="5609383at2"/>
<protein>
    <recommendedName>
        <fullName evidence="5">MxaH protein</fullName>
    </recommendedName>
</protein>
<dbReference type="PROSITE" id="PS51257">
    <property type="entry name" value="PROKAR_LIPOPROTEIN"/>
    <property type="match status" value="1"/>
</dbReference>
<comment type="caution">
    <text evidence="3">The sequence shown here is derived from an EMBL/GenBank/DDBJ whole genome shotgun (WGS) entry which is preliminary data.</text>
</comment>
<dbReference type="Proteomes" id="UP000245137">
    <property type="component" value="Unassembled WGS sequence"/>
</dbReference>
<feature type="signal peptide" evidence="2">
    <location>
        <begin position="1"/>
        <end position="23"/>
    </location>
</feature>
<dbReference type="AlphaFoldDB" id="A0A2U1SVA7"/>
<organism evidence="3 4">
    <name type="scientific">Methylosinus sporium</name>
    <dbReference type="NCBI Taxonomy" id="428"/>
    <lineage>
        <taxon>Bacteria</taxon>
        <taxon>Pseudomonadati</taxon>
        <taxon>Pseudomonadota</taxon>
        <taxon>Alphaproteobacteria</taxon>
        <taxon>Hyphomicrobiales</taxon>
        <taxon>Methylocystaceae</taxon>
        <taxon>Methylosinus</taxon>
    </lineage>
</organism>
<keyword evidence="2" id="KW-0732">Signal</keyword>
<name>A0A2U1SVA7_METSR</name>
<evidence type="ECO:0000256" key="2">
    <source>
        <dbReference type="SAM" id="SignalP"/>
    </source>
</evidence>
<evidence type="ECO:0000313" key="3">
    <source>
        <dbReference type="EMBL" id="PWB95553.1"/>
    </source>
</evidence>
<evidence type="ECO:0008006" key="5">
    <source>
        <dbReference type="Google" id="ProtNLM"/>
    </source>
</evidence>
<reference evidence="3 4" key="1">
    <citation type="journal article" date="2018" name="Appl. Microbiol. Biotechnol.">
        <title>Co-cultivation of the strictly anaerobic methanogen Methanosarcina barkeri with aerobic methanotrophs in an oxygen-limited membrane bioreactor.</title>
        <authorList>
            <person name="In 't Zandt M.H."/>
            <person name="van den Bosch T.J.M."/>
            <person name="Rijkers R."/>
            <person name="van Kessel M.A.H.J."/>
            <person name="Jetten M.S.M."/>
            <person name="Welte C.U."/>
        </authorList>
    </citation>
    <scope>NUCLEOTIDE SEQUENCE [LARGE SCALE GENOMIC DNA]</scope>
    <source>
        <strain evidence="3 4">DSM 17706</strain>
    </source>
</reference>
<keyword evidence="1" id="KW-0175">Coiled coil</keyword>